<dbReference type="GO" id="GO:0019693">
    <property type="term" value="P:ribose phosphate metabolic process"/>
    <property type="evidence" value="ECO:0007669"/>
    <property type="project" value="TreeGrafter"/>
</dbReference>
<dbReference type="Proteomes" id="UP000559117">
    <property type="component" value="Unassembled WGS sequence"/>
</dbReference>
<dbReference type="Pfam" id="PF00293">
    <property type="entry name" value="NUDIX"/>
    <property type="match status" value="1"/>
</dbReference>
<name>A0A840UIA7_9FIRM</name>
<evidence type="ECO:0000313" key="5">
    <source>
        <dbReference type="Proteomes" id="UP000559117"/>
    </source>
</evidence>
<feature type="domain" description="Nudix hydrolase" evidence="3">
    <location>
        <begin position="41"/>
        <end position="171"/>
    </location>
</feature>
<dbReference type="Gene3D" id="3.90.79.10">
    <property type="entry name" value="Nucleoside Triphosphate Pyrophosphohydrolase"/>
    <property type="match status" value="1"/>
</dbReference>
<accession>A0A840UIA7</accession>
<dbReference type="GO" id="GO:0047631">
    <property type="term" value="F:ADP-ribose diphosphatase activity"/>
    <property type="evidence" value="ECO:0007669"/>
    <property type="project" value="UniProtKB-EC"/>
</dbReference>
<evidence type="ECO:0000256" key="1">
    <source>
        <dbReference type="ARBA" id="ARBA00001946"/>
    </source>
</evidence>
<evidence type="ECO:0000259" key="3">
    <source>
        <dbReference type="PROSITE" id="PS51462"/>
    </source>
</evidence>
<dbReference type="GO" id="GO:0006753">
    <property type="term" value="P:nucleoside phosphate metabolic process"/>
    <property type="evidence" value="ECO:0007669"/>
    <property type="project" value="TreeGrafter"/>
</dbReference>
<comment type="cofactor">
    <cofactor evidence="1">
        <name>Mg(2+)</name>
        <dbReference type="ChEBI" id="CHEBI:18420"/>
    </cofactor>
</comment>
<dbReference type="EC" id="3.6.1.13" evidence="4"/>
<dbReference type="PANTHER" id="PTHR11839:SF18">
    <property type="entry name" value="NUDIX HYDROLASE DOMAIN-CONTAINING PROTEIN"/>
    <property type="match status" value="1"/>
</dbReference>
<organism evidence="4 5">
    <name type="scientific">Pectinatus brassicae</name>
    <dbReference type="NCBI Taxonomy" id="862415"/>
    <lineage>
        <taxon>Bacteria</taxon>
        <taxon>Bacillati</taxon>
        <taxon>Bacillota</taxon>
        <taxon>Negativicutes</taxon>
        <taxon>Selenomonadales</taxon>
        <taxon>Selenomonadaceae</taxon>
        <taxon>Pectinatus</taxon>
    </lineage>
</organism>
<dbReference type="InterPro" id="IPR015797">
    <property type="entry name" value="NUDIX_hydrolase-like_dom_sf"/>
</dbReference>
<keyword evidence="5" id="KW-1185">Reference proteome</keyword>
<dbReference type="InterPro" id="IPR000086">
    <property type="entry name" value="NUDIX_hydrolase_dom"/>
</dbReference>
<dbReference type="EMBL" id="JACHFH010000022">
    <property type="protein sequence ID" value="MBB5336729.1"/>
    <property type="molecule type" value="Genomic_DNA"/>
</dbReference>
<evidence type="ECO:0000313" key="4">
    <source>
        <dbReference type="EMBL" id="MBB5336729.1"/>
    </source>
</evidence>
<sequence length="183" mass="20707">MYEDLIEKKIHSTDVFDGNLLHVKKDTVELPNGHKTYREWIKHPGASAVIPYTAEGDIVMVRQYRYPIEQVTLEIPAGKLDFKGEDPLDCAKRELSEETGYAAQNYTKLMTIATTVGFSDEYIHIYLAEELTVGNMHPDDDEFINLVKLPLAKAVDMVYNGEIIDAKSVSAILMVDRIKNNKS</sequence>
<keyword evidence="2 4" id="KW-0378">Hydrolase</keyword>
<dbReference type="AlphaFoldDB" id="A0A840UIA7"/>
<evidence type="ECO:0000256" key="2">
    <source>
        <dbReference type="ARBA" id="ARBA00022801"/>
    </source>
</evidence>
<dbReference type="PROSITE" id="PS51462">
    <property type="entry name" value="NUDIX"/>
    <property type="match status" value="1"/>
</dbReference>
<dbReference type="RefSeq" id="WP_183861931.1">
    <property type="nucleotide sequence ID" value="NZ_JACHFH010000022.1"/>
</dbReference>
<reference evidence="4 5" key="1">
    <citation type="submission" date="2020-08" db="EMBL/GenBank/DDBJ databases">
        <title>Genomic Encyclopedia of Type Strains, Phase IV (KMG-IV): sequencing the most valuable type-strain genomes for metagenomic binning, comparative biology and taxonomic classification.</title>
        <authorList>
            <person name="Goeker M."/>
        </authorList>
    </citation>
    <scope>NUCLEOTIDE SEQUENCE [LARGE SCALE GENOMIC DNA]</scope>
    <source>
        <strain evidence="4 5">DSM 24661</strain>
    </source>
</reference>
<proteinExistence type="predicted"/>
<dbReference type="SUPFAM" id="SSF55811">
    <property type="entry name" value="Nudix"/>
    <property type="match status" value="1"/>
</dbReference>
<comment type="caution">
    <text evidence="4">The sequence shown here is derived from an EMBL/GenBank/DDBJ whole genome shotgun (WGS) entry which is preliminary data.</text>
</comment>
<protein>
    <submittedName>
        <fullName evidence="4">ADP-ribose pyrophosphatase</fullName>
        <ecNumber evidence="4">3.6.1.13</ecNumber>
    </submittedName>
</protein>
<dbReference type="PANTHER" id="PTHR11839">
    <property type="entry name" value="UDP/ADP-SUGAR PYROPHOSPHATASE"/>
    <property type="match status" value="1"/>
</dbReference>
<dbReference type="GO" id="GO:0005829">
    <property type="term" value="C:cytosol"/>
    <property type="evidence" value="ECO:0007669"/>
    <property type="project" value="TreeGrafter"/>
</dbReference>
<dbReference type="FunFam" id="3.90.79.10:FF:000024">
    <property type="entry name" value="ADP-ribose pyrophosphatase"/>
    <property type="match status" value="1"/>
</dbReference>
<gene>
    <name evidence="4" type="ORF">HNR32_001883</name>
</gene>